<evidence type="ECO:0000256" key="1">
    <source>
        <dbReference type="SAM" id="MobiDB-lite"/>
    </source>
</evidence>
<evidence type="ECO:0000313" key="4">
    <source>
        <dbReference type="Proteomes" id="UP000027100"/>
    </source>
</evidence>
<organism evidence="3 4">
    <name type="scientific">Hyphomonas polymorpha PS728</name>
    <dbReference type="NCBI Taxonomy" id="1280954"/>
    <lineage>
        <taxon>Bacteria</taxon>
        <taxon>Pseudomonadati</taxon>
        <taxon>Pseudomonadota</taxon>
        <taxon>Alphaproteobacteria</taxon>
        <taxon>Hyphomonadales</taxon>
        <taxon>Hyphomonadaceae</taxon>
        <taxon>Hyphomonas</taxon>
    </lineage>
</organism>
<protein>
    <recommendedName>
        <fullName evidence="5">DoxX family protein</fullName>
    </recommendedName>
</protein>
<keyword evidence="2" id="KW-1133">Transmembrane helix</keyword>
<keyword evidence="4" id="KW-1185">Reference proteome</keyword>
<sequence length="182" mass="18904">MAIHLKNLAGPAYSLTAAGVFLDSLRFKFTNAPETQTIFGKLDAWAASLGAAGLFAQTGLFSQYVIGSAELVASALLLASLAPRLKRLRVIGALIAAAIMTGAVSFHLFTPLGVDPDDDGGGLFVMAVVVWLSSLGMLIAGRETLFEAGRALSRALVPAPASLPSEELPSEELASKEKVPHG</sequence>
<gene>
    <name evidence="3" type="ORF">HPO_00625</name>
</gene>
<evidence type="ECO:0008006" key="5">
    <source>
        <dbReference type="Google" id="ProtNLM"/>
    </source>
</evidence>
<keyword evidence="2" id="KW-0472">Membrane</keyword>
<evidence type="ECO:0000256" key="2">
    <source>
        <dbReference type="SAM" id="Phobius"/>
    </source>
</evidence>
<accession>A0A062VNZ7</accession>
<feature type="region of interest" description="Disordered" evidence="1">
    <location>
        <begin position="162"/>
        <end position="182"/>
    </location>
</feature>
<dbReference type="AlphaFoldDB" id="A0A062VNZ7"/>
<feature type="compositionally biased region" description="Basic and acidic residues" evidence="1">
    <location>
        <begin position="173"/>
        <end position="182"/>
    </location>
</feature>
<dbReference type="STRING" id="1280954.HPO_00625"/>
<feature type="transmembrane region" description="Helical" evidence="2">
    <location>
        <begin position="121"/>
        <end position="140"/>
    </location>
</feature>
<evidence type="ECO:0000313" key="3">
    <source>
        <dbReference type="EMBL" id="KDA00488.1"/>
    </source>
</evidence>
<dbReference type="eggNOG" id="ENOG5031DWA">
    <property type="taxonomic scope" value="Bacteria"/>
</dbReference>
<dbReference type="RefSeq" id="WP_241767842.1">
    <property type="nucleotide sequence ID" value="NZ_ARYM01000001.1"/>
</dbReference>
<dbReference type="Proteomes" id="UP000027100">
    <property type="component" value="Unassembled WGS sequence"/>
</dbReference>
<name>A0A062VNZ7_9PROT</name>
<comment type="caution">
    <text evidence="3">The sequence shown here is derived from an EMBL/GenBank/DDBJ whole genome shotgun (WGS) entry which is preliminary data.</text>
</comment>
<dbReference type="PATRIC" id="fig|1280954.3.peg.130"/>
<proteinExistence type="predicted"/>
<dbReference type="EMBL" id="ARYM01000001">
    <property type="protein sequence ID" value="KDA00488.1"/>
    <property type="molecule type" value="Genomic_DNA"/>
</dbReference>
<feature type="transmembrane region" description="Helical" evidence="2">
    <location>
        <begin position="88"/>
        <end position="109"/>
    </location>
</feature>
<reference evidence="3 4" key="1">
    <citation type="journal article" date="2014" name="Antonie Van Leeuwenhoek">
        <title>Hyphomonas beringensis sp. nov. and Hyphomonas chukchiensis sp. nov., isolated from surface seawater of the Bering Sea and Chukchi Sea.</title>
        <authorList>
            <person name="Li C."/>
            <person name="Lai Q."/>
            <person name="Li G."/>
            <person name="Dong C."/>
            <person name="Wang J."/>
            <person name="Liao Y."/>
            <person name="Shao Z."/>
        </authorList>
    </citation>
    <scope>NUCLEOTIDE SEQUENCE [LARGE SCALE GENOMIC DNA]</scope>
    <source>
        <strain evidence="3 4">PS728</strain>
    </source>
</reference>
<keyword evidence="2" id="KW-0812">Transmembrane</keyword>
<feature type="transmembrane region" description="Helical" evidence="2">
    <location>
        <begin position="61"/>
        <end position="81"/>
    </location>
</feature>